<reference evidence="15" key="2">
    <citation type="submission" date="2004-02" db="EMBL/GenBank/DDBJ databases">
        <authorList>
            <consortium name="Genoscope"/>
            <consortium name="Whitehead Institute Centre for Genome Research"/>
        </authorList>
    </citation>
    <scope>NUCLEOTIDE SEQUENCE</scope>
</reference>
<dbReference type="GO" id="GO:0007165">
    <property type="term" value="P:signal transduction"/>
    <property type="evidence" value="ECO:0007669"/>
    <property type="project" value="InterPro"/>
</dbReference>
<evidence type="ECO:0000256" key="9">
    <source>
        <dbReference type="ARBA" id="ARBA00023159"/>
    </source>
</evidence>
<comment type="similarity">
    <text evidence="3">Belongs to the transcription factor STAT family.</text>
</comment>
<dbReference type="InterPro" id="IPR048988">
    <property type="entry name" value="STAT_linker"/>
</dbReference>
<dbReference type="FunFam" id="3.30.505.10:FF:000003">
    <property type="entry name" value="Signal transducer and activator of transcription"/>
    <property type="match status" value="1"/>
</dbReference>
<dbReference type="Gene3D" id="1.10.238.10">
    <property type="entry name" value="EF-hand"/>
    <property type="match status" value="1"/>
</dbReference>
<evidence type="ECO:0000256" key="6">
    <source>
        <dbReference type="ARBA" id="ARBA00022999"/>
    </source>
</evidence>
<evidence type="ECO:0000256" key="8">
    <source>
        <dbReference type="ARBA" id="ARBA00023125"/>
    </source>
</evidence>
<evidence type="ECO:0000256" key="4">
    <source>
        <dbReference type="ARBA" id="ARBA00022490"/>
    </source>
</evidence>
<protein>
    <submittedName>
        <fullName evidence="15">(spotted green pufferfish) hypothetical protein</fullName>
    </submittedName>
</protein>
<keyword evidence="11" id="KW-0539">Nucleus</keyword>
<dbReference type="KEGG" id="tng:GSTEN00022042G001"/>
<dbReference type="InterPro" id="IPR000980">
    <property type="entry name" value="SH2"/>
</dbReference>
<dbReference type="SUPFAM" id="SSF55550">
    <property type="entry name" value="SH2 domain"/>
    <property type="match status" value="1"/>
</dbReference>
<dbReference type="Pfam" id="PF00017">
    <property type="entry name" value="SH2"/>
    <property type="match status" value="1"/>
</dbReference>
<evidence type="ECO:0000256" key="13">
    <source>
        <dbReference type="SAM" id="MobiDB-lite"/>
    </source>
</evidence>
<evidence type="ECO:0000256" key="5">
    <source>
        <dbReference type="ARBA" id="ARBA00022553"/>
    </source>
</evidence>
<name>Q4S962_TETNG</name>
<feature type="region of interest" description="Disordered" evidence="13">
    <location>
        <begin position="326"/>
        <end position="350"/>
    </location>
</feature>
<organism evidence="15">
    <name type="scientific">Tetraodon nigroviridis</name>
    <name type="common">Spotted green pufferfish</name>
    <name type="synonym">Chelonodon nigroviridis</name>
    <dbReference type="NCBI Taxonomy" id="99883"/>
    <lineage>
        <taxon>Eukaryota</taxon>
        <taxon>Metazoa</taxon>
        <taxon>Chordata</taxon>
        <taxon>Craniata</taxon>
        <taxon>Vertebrata</taxon>
        <taxon>Euteleostomi</taxon>
        <taxon>Actinopterygii</taxon>
        <taxon>Neopterygii</taxon>
        <taxon>Teleostei</taxon>
        <taxon>Neoteleostei</taxon>
        <taxon>Acanthomorphata</taxon>
        <taxon>Eupercaria</taxon>
        <taxon>Tetraodontiformes</taxon>
        <taxon>Tetradontoidea</taxon>
        <taxon>Tetraodontidae</taxon>
        <taxon>Tetraodon</taxon>
    </lineage>
</organism>
<evidence type="ECO:0000256" key="2">
    <source>
        <dbReference type="ARBA" id="ARBA00004496"/>
    </source>
</evidence>
<evidence type="ECO:0000256" key="1">
    <source>
        <dbReference type="ARBA" id="ARBA00004123"/>
    </source>
</evidence>
<dbReference type="PANTHER" id="PTHR11801">
    <property type="entry name" value="SIGNAL TRANSDUCER AND ACTIVATOR OF TRANSCRIPTION"/>
    <property type="match status" value="1"/>
</dbReference>
<dbReference type="GO" id="GO:0003700">
    <property type="term" value="F:DNA-binding transcription factor activity"/>
    <property type="evidence" value="ECO:0007669"/>
    <property type="project" value="InterPro"/>
</dbReference>
<evidence type="ECO:0000259" key="14">
    <source>
        <dbReference type="PROSITE" id="PS50001"/>
    </source>
</evidence>
<evidence type="ECO:0000256" key="11">
    <source>
        <dbReference type="ARBA" id="ARBA00023242"/>
    </source>
</evidence>
<sequence>VVVISNICQMPNAWASILWYNMLTNHPKVKQHPLLETMGSHTLSPASEGFGGFYVAFVVSLQNVNFFTKPPVGTWDQVAEVLSWQFSSTTKRGLTIEQLTTLAEKLLGPCVNYSGCQITWAKFCKENMVGKGFSFWVWLDNIIDLVKKYILALWNEGYIMGFISKERERALLSPKPPGTFLLRFSESSKEGGITFTWVEKDISGKTQIQSVEPYTKQQLNNMSFADIIMGYKIMDATNILVSPLVFLYPDIPKEEAFGKYCRPEAAPESEMGGDPTGTIQPYLKTKFICVTPSLMESFVKEILTCLRRCPSVFMDLPESELLGNGFPGTNSGNTSDLFPMSPRTLDSLMH</sequence>
<dbReference type="FunFam" id="1.10.238.10:FF:000012">
    <property type="entry name" value="Signal transducer and activator of transcription"/>
    <property type="match status" value="1"/>
</dbReference>
<gene>
    <name evidence="15" type="ORF">GSTENG00022042001</name>
</gene>
<comment type="caution">
    <text evidence="15">The sequence shown here is derived from an EMBL/GenBank/DDBJ whole genome shotgun (WGS) entry which is preliminary data.</text>
</comment>
<dbReference type="GO" id="GO:0005737">
    <property type="term" value="C:cytoplasm"/>
    <property type="evidence" value="ECO:0007669"/>
    <property type="project" value="UniProtKB-SubCell"/>
</dbReference>
<reference evidence="15" key="1">
    <citation type="journal article" date="2004" name="Nature">
        <title>Genome duplication in the teleost fish Tetraodon nigroviridis reveals the early vertebrate proto-karyotype.</title>
        <authorList>
            <person name="Jaillon O."/>
            <person name="Aury J.-M."/>
            <person name="Brunet F."/>
            <person name="Petit J.-L."/>
            <person name="Stange-Thomann N."/>
            <person name="Mauceli E."/>
            <person name="Bouneau L."/>
            <person name="Fischer C."/>
            <person name="Ozouf-Costaz C."/>
            <person name="Bernot A."/>
            <person name="Nicaud S."/>
            <person name="Jaffe D."/>
            <person name="Fisher S."/>
            <person name="Lutfalla G."/>
            <person name="Dossat C."/>
            <person name="Segurens B."/>
            <person name="Dasilva C."/>
            <person name="Salanoubat M."/>
            <person name="Levy M."/>
            <person name="Boudet N."/>
            <person name="Castellano S."/>
            <person name="Anthouard V."/>
            <person name="Jubin C."/>
            <person name="Castelli V."/>
            <person name="Katinka M."/>
            <person name="Vacherie B."/>
            <person name="Biemont C."/>
            <person name="Skalli Z."/>
            <person name="Cattolico L."/>
            <person name="Poulain J."/>
            <person name="De Berardinis V."/>
            <person name="Cruaud C."/>
            <person name="Duprat S."/>
            <person name="Brottier P."/>
            <person name="Coutanceau J.-P."/>
            <person name="Gouzy J."/>
            <person name="Parra G."/>
            <person name="Lardier G."/>
            <person name="Chapple C."/>
            <person name="McKernan K.J."/>
            <person name="McEwan P."/>
            <person name="Bosak S."/>
            <person name="Kellis M."/>
            <person name="Volff J.-N."/>
            <person name="Guigo R."/>
            <person name="Zody M.C."/>
            <person name="Mesirov J."/>
            <person name="Lindblad-Toh K."/>
            <person name="Birren B."/>
            <person name="Nusbaum C."/>
            <person name="Kahn D."/>
            <person name="Robinson-Rechavi M."/>
            <person name="Laudet V."/>
            <person name="Schachter V."/>
            <person name="Quetier F."/>
            <person name="Saurin W."/>
            <person name="Scarpelli C."/>
            <person name="Wincker P."/>
            <person name="Lander E.S."/>
            <person name="Weissenbach J."/>
            <person name="Roest Crollius H."/>
        </authorList>
    </citation>
    <scope>NUCLEOTIDE SEQUENCE [LARGE SCALE GENOMIC DNA]</scope>
</reference>
<dbReference type="PROSITE" id="PS50001">
    <property type="entry name" value="SH2"/>
    <property type="match status" value="1"/>
</dbReference>
<dbReference type="Gene3D" id="3.30.505.10">
    <property type="entry name" value="SH2 domain"/>
    <property type="match status" value="1"/>
</dbReference>
<evidence type="ECO:0000256" key="7">
    <source>
        <dbReference type="ARBA" id="ARBA00023015"/>
    </source>
</evidence>
<dbReference type="AlphaFoldDB" id="Q4S962"/>
<keyword evidence="5" id="KW-0597">Phosphoprotein</keyword>
<feature type="non-terminal residue" evidence="15">
    <location>
        <position position="350"/>
    </location>
</feature>
<evidence type="ECO:0000256" key="3">
    <source>
        <dbReference type="ARBA" id="ARBA00005586"/>
    </source>
</evidence>
<dbReference type="Pfam" id="PF21354">
    <property type="entry name" value="STAT_linker"/>
    <property type="match status" value="1"/>
</dbReference>
<evidence type="ECO:0000256" key="10">
    <source>
        <dbReference type="ARBA" id="ARBA00023163"/>
    </source>
</evidence>
<accession>Q4S962</accession>
<feature type="domain" description="SH2" evidence="14">
    <location>
        <begin position="154"/>
        <end position="244"/>
    </location>
</feature>
<feature type="compositionally biased region" description="Polar residues" evidence="13">
    <location>
        <begin position="327"/>
        <end position="336"/>
    </location>
</feature>
<keyword evidence="9" id="KW-0010">Activator</keyword>
<dbReference type="SUPFAM" id="SSF49417">
    <property type="entry name" value="p53-like transcription factors"/>
    <property type="match status" value="2"/>
</dbReference>
<keyword evidence="7" id="KW-0805">Transcription regulation</keyword>
<keyword evidence="8" id="KW-0238">DNA-binding</keyword>
<dbReference type="InterPro" id="IPR036860">
    <property type="entry name" value="SH2_dom_sf"/>
</dbReference>
<evidence type="ECO:0000313" key="15">
    <source>
        <dbReference type="EMBL" id="CAG02820.1"/>
    </source>
</evidence>
<keyword evidence="10" id="KW-0804">Transcription</keyword>
<keyword evidence="4" id="KW-0963">Cytoplasm</keyword>
<keyword evidence="6 12" id="KW-0727">SH2 domain</keyword>
<dbReference type="GO" id="GO:0005634">
    <property type="term" value="C:nucleus"/>
    <property type="evidence" value="ECO:0007669"/>
    <property type="project" value="UniProtKB-SubCell"/>
</dbReference>
<dbReference type="OrthoDB" id="19300at2759"/>
<evidence type="ECO:0000256" key="12">
    <source>
        <dbReference type="PROSITE-ProRule" id="PRU00191"/>
    </source>
</evidence>
<dbReference type="GO" id="GO:0003677">
    <property type="term" value="F:DNA binding"/>
    <property type="evidence" value="ECO:0007669"/>
    <property type="project" value="UniProtKB-KW"/>
</dbReference>
<comment type="subcellular location">
    <subcellularLocation>
        <location evidence="2">Cytoplasm</location>
    </subcellularLocation>
    <subcellularLocation>
        <location evidence="1">Nucleus</location>
    </subcellularLocation>
</comment>
<feature type="non-terminal residue" evidence="15">
    <location>
        <position position="1"/>
    </location>
</feature>
<dbReference type="EMBL" id="CAAE01014700">
    <property type="protein sequence ID" value="CAG02820.1"/>
    <property type="molecule type" value="Genomic_DNA"/>
</dbReference>
<dbReference type="InterPro" id="IPR001217">
    <property type="entry name" value="STAT"/>
</dbReference>
<dbReference type="InterPro" id="IPR008967">
    <property type="entry name" value="p53-like_TF_DNA-bd_sf"/>
</dbReference>
<proteinExistence type="inferred from homology"/>